<accession>Q97HY8</accession>
<reference evidence="3 4" key="1">
    <citation type="journal article" date="2001" name="J. Bacteriol.">
        <title>Genome sequence and comparative analysis of the solvent-producing bacterium Clostridium acetobutylicum.</title>
        <authorList>
            <person name="Nolling J."/>
            <person name="Breton G."/>
            <person name="Omelchenko M.V."/>
            <person name="Makarova K.S."/>
            <person name="Zeng Q."/>
            <person name="Gibson R."/>
            <person name="Lee H.M."/>
            <person name="Dubois J."/>
            <person name="Qiu D."/>
            <person name="Hitti J."/>
            <person name="Wolf Y.I."/>
            <person name="Tatusov R.L."/>
            <person name="Sabathe F."/>
            <person name="Doucette-Stamm L."/>
            <person name="Soucaille P."/>
            <person name="Daly M.J."/>
            <person name="Bennett G.N."/>
            <person name="Koonin E.V."/>
            <person name="Smith D.R."/>
        </authorList>
    </citation>
    <scope>NUCLEOTIDE SEQUENCE [LARGE SCALE GENOMIC DNA]</scope>
    <source>
        <strain evidence="4">ATCC 824 / DSM 792 / JCM 1419 / LMG 5710 / VKM B-1787</strain>
    </source>
</reference>
<dbReference type="PATRIC" id="fig|272562.8.peg.2071"/>
<dbReference type="Proteomes" id="UP000000814">
    <property type="component" value="Chromosome"/>
</dbReference>
<dbReference type="Gene3D" id="2.60.40.1240">
    <property type="match status" value="1"/>
</dbReference>
<dbReference type="AlphaFoldDB" id="Q97HY8"/>
<dbReference type="HOGENOM" id="CLU_116625_0_0_9"/>
<proteinExistence type="predicted"/>
<keyword evidence="4" id="KW-1185">Reference proteome</keyword>
<dbReference type="eggNOG" id="ENOG503255S">
    <property type="taxonomic scope" value="Bacteria"/>
</dbReference>
<dbReference type="GeneID" id="44998358"/>
<dbReference type="KEGG" id="cac:CA_C1868"/>
<dbReference type="RefSeq" id="WP_010965173.1">
    <property type="nucleotide sequence ID" value="NC_003030.1"/>
</dbReference>
<dbReference type="OrthoDB" id="1912441at2"/>
<name>Q97HY8_CLOAB</name>
<dbReference type="STRING" id="272562.CA_C1868"/>
<feature type="domain" description="DUF4352" evidence="2">
    <location>
        <begin position="61"/>
        <end position="179"/>
    </location>
</feature>
<gene>
    <name evidence="3" type="ordered locus">CA_C1868</name>
</gene>
<keyword evidence="1" id="KW-0732">Signal</keyword>
<dbReference type="PIR" id="E97130">
    <property type="entry name" value="E97130"/>
</dbReference>
<dbReference type="Pfam" id="PF11611">
    <property type="entry name" value="DUF4352"/>
    <property type="match status" value="1"/>
</dbReference>
<organism evidence="3 4">
    <name type="scientific">Clostridium acetobutylicum (strain ATCC 824 / DSM 792 / JCM 1419 / IAM 19013 / LMG 5710 / NBRC 13948 / NRRL B-527 / VKM B-1787 / 2291 / W)</name>
    <dbReference type="NCBI Taxonomy" id="272562"/>
    <lineage>
        <taxon>Bacteria</taxon>
        <taxon>Bacillati</taxon>
        <taxon>Bacillota</taxon>
        <taxon>Clostridia</taxon>
        <taxon>Eubacteriales</taxon>
        <taxon>Clostridiaceae</taxon>
        <taxon>Clostridium</taxon>
    </lineage>
</organism>
<dbReference type="InterPro" id="IPR029050">
    <property type="entry name" value="Immunoprotect_excell_Ig-like"/>
</dbReference>
<evidence type="ECO:0000313" key="4">
    <source>
        <dbReference type="Proteomes" id="UP000000814"/>
    </source>
</evidence>
<evidence type="ECO:0000313" key="3">
    <source>
        <dbReference type="EMBL" id="AAK79832.1"/>
    </source>
</evidence>
<protein>
    <submittedName>
        <fullName evidence="3">Uncharacterized secreted protein, homolog YXKC Bacillus subtilis</fullName>
    </submittedName>
</protein>
<dbReference type="EMBL" id="AE001437">
    <property type="protein sequence ID" value="AAK79832.1"/>
    <property type="molecule type" value="Genomic_DNA"/>
</dbReference>
<evidence type="ECO:0000259" key="2">
    <source>
        <dbReference type="Pfam" id="PF11611"/>
    </source>
</evidence>
<dbReference type="InterPro" id="IPR029051">
    <property type="entry name" value="DUF4352"/>
</dbReference>
<sequence length="202" mass="22031">MLNKTGKIILGAVAIILILLLGVAIGSKKGNTAKETTSATKVVQNNKATSSTDQNKDKKIYKVGEEGKSGAWSIKVLDTQETNTIAGGDGENKTTQQKFVVVHLQMTNKENNVAQYEPDNFLLGDIKTKAQYKMDMEAGETANQAKTIYAKDDSFFGVYDKVNPNLSKQTYIVFEVPTNFNIANAVLIHGGDDNKAVGYYLK</sequence>
<evidence type="ECO:0000256" key="1">
    <source>
        <dbReference type="ARBA" id="ARBA00022729"/>
    </source>
</evidence>